<feature type="region of interest" description="Disordered" evidence="1">
    <location>
        <begin position="1"/>
        <end position="23"/>
    </location>
</feature>
<organism evidence="2 3">
    <name type="scientific">Agrobacterium tumefaciens</name>
    <dbReference type="NCBI Taxonomy" id="358"/>
    <lineage>
        <taxon>Bacteria</taxon>
        <taxon>Pseudomonadati</taxon>
        <taxon>Pseudomonadota</taxon>
        <taxon>Alphaproteobacteria</taxon>
        <taxon>Hyphomicrobiales</taxon>
        <taxon>Rhizobiaceae</taxon>
        <taxon>Rhizobium/Agrobacterium group</taxon>
        <taxon>Agrobacterium</taxon>
        <taxon>Agrobacterium tumefaciens complex</taxon>
    </lineage>
</organism>
<evidence type="ECO:0000256" key="1">
    <source>
        <dbReference type="SAM" id="MobiDB-lite"/>
    </source>
</evidence>
<dbReference type="AlphaFoldDB" id="A0A2L2LA18"/>
<evidence type="ECO:0000313" key="2">
    <source>
        <dbReference type="EMBL" id="AVH41177.1"/>
    </source>
</evidence>
<sequence length="54" mass="5816">MPGRAEKGKPHDTPLLSTTPYSNLAAPHQAASILCPTPRSILNIGHTPDRCERP</sequence>
<reference evidence="2 3" key="1">
    <citation type="submission" date="2018-02" db="EMBL/GenBank/DDBJ databases">
        <title>Complete genome sequence of Agrobacterium tumefaciens 1D1609.</title>
        <authorList>
            <person name="Cho S.-T."/>
            <person name="Haryono M."/>
            <person name="Chang H.-H."/>
            <person name="Santos M.N."/>
            <person name="Lai E.-M."/>
            <person name="Kuo C.-H."/>
        </authorList>
    </citation>
    <scope>NUCLEOTIDE SEQUENCE [LARGE SCALE GENOMIC DNA]</scope>
    <source>
        <strain evidence="2 3">1D1609</strain>
    </source>
</reference>
<feature type="compositionally biased region" description="Basic and acidic residues" evidence="1">
    <location>
        <begin position="1"/>
        <end position="12"/>
    </location>
</feature>
<accession>A0A2L2LA18</accession>
<proteinExistence type="predicted"/>
<name>A0A2L2LA18_AGRTU</name>
<dbReference type="Proteomes" id="UP000237717">
    <property type="component" value="Chromosome I"/>
</dbReference>
<protein>
    <submittedName>
        <fullName evidence="2">Uncharacterized protein</fullName>
    </submittedName>
</protein>
<gene>
    <name evidence="2" type="ORF">At1D1609_11240</name>
</gene>
<dbReference type="EMBL" id="CP026924">
    <property type="protein sequence ID" value="AVH41177.1"/>
    <property type="molecule type" value="Genomic_DNA"/>
</dbReference>
<evidence type="ECO:0000313" key="3">
    <source>
        <dbReference type="Proteomes" id="UP000237717"/>
    </source>
</evidence>